<dbReference type="AlphaFoldDB" id="A0A8T2UAS6"/>
<evidence type="ECO:0000313" key="2">
    <source>
        <dbReference type="Proteomes" id="UP000825935"/>
    </source>
</evidence>
<dbReference type="Proteomes" id="UP000825935">
    <property type="component" value="Chromosome 8"/>
</dbReference>
<sequence length="56" mass="6472">MHLRPCQQKEGSIPSTLEPKVLLMNKGDWSCGENVEDDLLWGVYPGERKKELTWND</sequence>
<comment type="caution">
    <text evidence="1">The sequence shown here is derived from an EMBL/GenBank/DDBJ whole genome shotgun (WGS) entry which is preliminary data.</text>
</comment>
<dbReference type="EMBL" id="CM035413">
    <property type="protein sequence ID" value="KAH7430976.1"/>
    <property type="molecule type" value="Genomic_DNA"/>
</dbReference>
<keyword evidence="2" id="KW-1185">Reference proteome</keyword>
<evidence type="ECO:0000313" key="1">
    <source>
        <dbReference type="EMBL" id="KAH7430976.1"/>
    </source>
</evidence>
<accession>A0A8T2UAS6</accession>
<protein>
    <submittedName>
        <fullName evidence="1">Uncharacterized protein</fullName>
    </submittedName>
</protein>
<proteinExistence type="predicted"/>
<organism evidence="1 2">
    <name type="scientific">Ceratopteris richardii</name>
    <name type="common">Triangle waterfern</name>
    <dbReference type="NCBI Taxonomy" id="49495"/>
    <lineage>
        <taxon>Eukaryota</taxon>
        <taxon>Viridiplantae</taxon>
        <taxon>Streptophyta</taxon>
        <taxon>Embryophyta</taxon>
        <taxon>Tracheophyta</taxon>
        <taxon>Polypodiopsida</taxon>
        <taxon>Polypodiidae</taxon>
        <taxon>Polypodiales</taxon>
        <taxon>Pteridineae</taxon>
        <taxon>Pteridaceae</taxon>
        <taxon>Parkerioideae</taxon>
        <taxon>Ceratopteris</taxon>
    </lineage>
</organism>
<gene>
    <name evidence="1" type="ORF">KP509_08G022800</name>
</gene>
<name>A0A8T2UAS6_CERRI</name>
<reference evidence="1" key="1">
    <citation type="submission" date="2021-08" db="EMBL/GenBank/DDBJ databases">
        <title>WGS assembly of Ceratopteris richardii.</title>
        <authorList>
            <person name="Marchant D.B."/>
            <person name="Chen G."/>
            <person name="Jenkins J."/>
            <person name="Shu S."/>
            <person name="Leebens-Mack J."/>
            <person name="Grimwood J."/>
            <person name="Schmutz J."/>
            <person name="Soltis P."/>
            <person name="Soltis D."/>
            <person name="Chen Z.-H."/>
        </authorList>
    </citation>
    <scope>NUCLEOTIDE SEQUENCE</scope>
    <source>
        <strain evidence="1">Whitten #5841</strain>
        <tissue evidence="1">Leaf</tissue>
    </source>
</reference>